<dbReference type="AlphaFoldDB" id="A0AAD4Q2Q1"/>
<dbReference type="Gene3D" id="3.80.10.10">
    <property type="entry name" value="Ribonuclease Inhibitor"/>
    <property type="match status" value="1"/>
</dbReference>
<evidence type="ECO:0000256" key="1">
    <source>
        <dbReference type="SAM" id="MobiDB-lite"/>
    </source>
</evidence>
<dbReference type="SUPFAM" id="SSF52047">
    <property type="entry name" value="RNI-like"/>
    <property type="match status" value="1"/>
</dbReference>
<keyword evidence="3" id="KW-1185">Reference proteome</keyword>
<evidence type="ECO:0008006" key="4">
    <source>
        <dbReference type="Google" id="ProtNLM"/>
    </source>
</evidence>
<organism evidence="2 3">
    <name type="scientific">Lactarius akahatsu</name>
    <dbReference type="NCBI Taxonomy" id="416441"/>
    <lineage>
        <taxon>Eukaryota</taxon>
        <taxon>Fungi</taxon>
        <taxon>Dikarya</taxon>
        <taxon>Basidiomycota</taxon>
        <taxon>Agaricomycotina</taxon>
        <taxon>Agaricomycetes</taxon>
        <taxon>Russulales</taxon>
        <taxon>Russulaceae</taxon>
        <taxon>Lactarius</taxon>
    </lineage>
</organism>
<evidence type="ECO:0000313" key="3">
    <source>
        <dbReference type="Proteomes" id="UP001201163"/>
    </source>
</evidence>
<name>A0AAD4Q2Q1_9AGAM</name>
<reference evidence="2" key="1">
    <citation type="submission" date="2022-01" db="EMBL/GenBank/DDBJ databases">
        <title>Comparative genomics reveals a dynamic genome evolution in the ectomycorrhizal milk-cap (Lactarius) mushrooms.</title>
        <authorList>
            <consortium name="DOE Joint Genome Institute"/>
            <person name="Lebreton A."/>
            <person name="Tang N."/>
            <person name="Kuo A."/>
            <person name="LaButti K."/>
            <person name="Drula E."/>
            <person name="Barry K."/>
            <person name="Clum A."/>
            <person name="Lipzen A."/>
            <person name="Mousain D."/>
            <person name="Ng V."/>
            <person name="Wang R."/>
            <person name="Wang X."/>
            <person name="Dai Y."/>
            <person name="Henrissat B."/>
            <person name="Grigoriev I.V."/>
            <person name="Guerin-Laguette A."/>
            <person name="Yu F."/>
            <person name="Martin F.M."/>
        </authorList>
    </citation>
    <scope>NUCLEOTIDE SEQUENCE</scope>
    <source>
        <strain evidence="2">QP</strain>
    </source>
</reference>
<protein>
    <recommendedName>
        <fullName evidence="4">F-box domain-containing protein</fullName>
    </recommendedName>
</protein>
<dbReference type="Proteomes" id="UP001201163">
    <property type="component" value="Unassembled WGS sequence"/>
</dbReference>
<sequence>MRSPIRTRPRHLSSRRQPHAATSTPPSADEWPGNVTIRKLSDEVLLNIFRHYLDASPQLWPGLVHICRKWRHIVFAAQQSLHLRLFCTHGIPVLKTLDCWPALPIVVQYGGDAPAPEDEDNVVASLKQSDRVSSISLTVTGSLLEKISTIEGSFSELEDLVLVSRDNTRPTLPSAFRWGSRLRTLHLTSAPIPTLPELISHSTSLVDLQLHKISEVGYFSPDAFVGALSGMSQLQTLSLHFLSFTIRQNHLGLPSQSGKQLEVVLPALTRLKYRGTSRYLDNFMAGINAPRLGDIDITFFSQPMMHAAQLGRFIDRIEMQKSHRQAEILSSERAISISFTQPEAPTRLELQVSCKLLSRQLSYMAQICDGFPASLLDVEYLRIGATQPPSVQGDDDHKDWLNLIHPFRGTKWIHVAGGHLQSIVLALALRHSTKREGTVLPALHKIYVREPEPRYYAPLQEALVSLVHSRSLSGQTIAVEYERLCASEPHGTGPFSRVSIEILPDDVILNIFCQFLHASPQSWPTLTHACRRMATDRVYISSGPKSSTLLYVRNTCFEDLRLLAGPACRSTVRGVSDSRISCSRGRGQHRSRTETF</sequence>
<gene>
    <name evidence="2" type="ORF">EDB92DRAFT_428105</name>
</gene>
<feature type="region of interest" description="Disordered" evidence="1">
    <location>
        <begin position="1"/>
        <end position="30"/>
    </location>
</feature>
<evidence type="ECO:0000313" key="2">
    <source>
        <dbReference type="EMBL" id="KAH8979071.1"/>
    </source>
</evidence>
<feature type="compositionally biased region" description="Basic residues" evidence="1">
    <location>
        <begin position="1"/>
        <end position="18"/>
    </location>
</feature>
<dbReference type="EMBL" id="JAKELL010000186">
    <property type="protein sequence ID" value="KAH8979071.1"/>
    <property type="molecule type" value="Genomic_DNA"/>
</dbReference>
<comment type="caution">
    <text evidence="2">The sequence shown here is derived from an EMBL/GenBank/DDBJ whole genome shotgun (WGS) entry which is preliminary data.</text>
</comment>
<proteinExistence type="predicted"/>
<accession>A0AAD4Q2Q1</accession>
<dbReference type="InterPro" id="IPR032675">
    <property type="entry name" value="LRR_dom_sf"/>
</dbReference>